<keyword evidence="3 5" id="KW-1133">Transmembrane helix</keyword>
<evidence type="ECO:0000313" key="7">
    <source>
        <dbReference type="EMBL" id="PFH32713.1"/>
    </source>
</evidence>
<evidence type="ECO:0000256" key="2">
    <source>
        <dbReference type="ARBA" id="ARBA00022692"/>
    </source>
</evidence>
<dbReference type="InterPro" id="IPR005821">
    <property type="entry name" value="Ion_trans_dom"/>
</dbReference>
<feature type="transmembrane region" description="Helical" evidence="5">
    <location>
        <begin position="68"/>
        <end position="89"/>
    </location>
</feature>
<reference evidence="7 8" key="1">
    <citation type="submission" date="2017-09" db="EMBL/GenBank/DDBJ databases">
        <title>Genome sequencing of Besnoitia besnoiti strain Bb-Ger1.</title>
        <authorList>
            <person name="Schares G."/>
            <person name="Venepally P."/>
            <person name="Lorenzi H.A."/>
        </authorList>
    </citation>
    <scope>NUCLEOTIDE SEQUENCE [LARGE SCALE GENOMIC DNA]</scope>
    <source>
        <strain evidence="7 8">Bb-Ger1</strain>
    </source>
</reference>
<keyword evidence="4 5" id="KW-0472">Membrane</keyword>
<evidence type="ECO:0000259" key="6">
    <source>
        <dbReference type="Pfam" id="PF00520"/>
    </source>
</evidence>
<dbReference type="GO" id="GO:0016020">
    <property type="term" value="C:membrane"/>
    <property type="evidence" value="ECO:0007669"/>
    <property type="project" value="UniProtKB-SubCell"/>
</dbReference>
<dbReference type="EMBL" id="NWUJ01000010">
    <property type="protein sequence ID" value="PFH32713.1"/>
    <property type="molecule type" value="Genomic_DNA"/>
</dbReference>
<dbReference type="RefSeq" id="XP_029216722.1">
    <property type="nucleotide sequence ID" value="XM_029360055.1"/>
</dbReference>
<evidence type="ECO:0000256" key="3">
    <source>
        <dbReference type="ARBA" id="ARBA00022989"/>
    </source>
</evidence>
<evidence type="ECO:0000313" key="8">
    <source>
        <dbReference type="Proteomes" id="UP000224006"/>
    </source>
</evidence>
<gene>
    <name evidence="7" type="ORF">BESB_013250</name>
</gene>
<feature type="domain" description="Ion transport" evidence="6">
    <location>
        <begin position="70"/>
        <end position="188"/>
    </location>
</feature>
<feature type="transmembrane region" description="Helical" evidence="5">
    <location>
        <begin position="101"/>
        <end position="124"/>
    </location>
</feature>
<comment type="caution">
    <text evidence="7">The sequence shown here is derived from an EMBL/GenBank/DDBJ whole genome shotgun (WGS) entry which is preliminary data.</text>
</comment>
<dbReference type="Proteomes" id="UP000224006">
    <property type="component" value="Chromosome IX"/>
</dbReference>
<name>A0A2A9MAJ5_BESBE</name>
<keyword evidence="2 5" id="KW-0812">Transmembrane</keyword>
<sequence>MSSAKEDLGGEGAAAHSEAPFGAGIPVFSRGAENSPLLSEAQRRKSKMLLSLQADTGKGFVFAMRLSVWYIFYCTVMALATLALVIYMIVDVNVKGNAMPIWAVVADGLITTTLCIETALDMYFMGQRFWSSGWHVFDFAVALTSFVSWILLLLEVVGVIKNFDQFVTIALLTVRYTTQSIRIIRYVRTGAQAQDAQAAVEEQPIIFDPHAAGTVGGFGDDLDTDYHHVRVDSM</sequence>
<evidence type="ECO:0000256" key="1">
    <source>
        <dbReference type="ARBA" id="ARBA00004141"/>
    </source>
</evidence>
<dbReference type="KEGG" id="bbes:BESB_013250"/>
<dbReference type="PANTHER" id="PTHR38483">
    <property type="entry name" value="CHROMOSOME 1, WHOLE GENOME SHOTGUN SEQUENCE"/>
    <property type="match status" value="1"/>
</dbReference>
<dbReference type="AlphaFoldDB" id="A0A2A9MAJ5"/>
<dbReference type="VEuPathDB" id="ToxoDB:BESB_013250"/>
<dbReference type="Gene3D" id="1.20.120.350">
    <property type="entry name" value="Voltage-gated potassium channels. Chain C"/>
    <property type="match status" value="1"/>
</dbReference>
<protein>
    <recommendedName>
        <fullName evidence="6">Ion transport domain-containing protein</fullName>
    </recommendedName>
</protein>
<evidence type="ECO:0000256" key="4">
    <source>
        <dbReference type="ARBA" id="ARBA00023136"/>
    </source>
</evidence>
<evidence type="ECO:0000256" key="5">
    <source>
        <dbReference type="SAM" id="Phobius"/>
    </source>
</evidence>
<dbReference type="OrthoDB" id="345432at2759"/>
<organism evidence="7 8">
    <name type="scientific">Besnoitia besnoiti</name>
    <name type="common">Apicomplexan protozoan</name>
    <dbReference type="NCBI Taxonomy" id="94643"/>
    <lineage>
        <taxon>Eukaryota</taxon>
        <taxon>Sar</taxon>
        <taxon>Alveolata</taxon>
        <taxon>Apicomplexa</taxon>
        <taxon>Conoidasida</taxon>
        <taxon>Coccidia</taxon>
        <taxon>Eucoccidiorida</taxon>
        <taxon>Eimeriorina</taxon>
        <taxon>Sarcocystidae</taxon>
        <taxon>Besnoitia</taxon>
    </lineage>
</organism>
<dbReference type="GeneID" id="40306387"/>
<dbReference type="InterPro" id="IPR027359">
    <property type="entry name" value="Volt_channel_dom_sf"/>
</dbReference>
<proteinExistence type="predicted"/>
<keyword evidence="8" id="KW-1185">Reference proteome</keyword>
<dbReference type="SUPFAM" id="SSF81324">
    <property type="entry name" value="Voltage-gated potassium channels"/>
    <property type="match status" value="1"/>
</dbReference>
<comment type="subcellular location">
    <subcellularLocation>
        <location evidence="1">Membrane</location>
        <topology evidence="1">Multi-pass membrane protein</topology>
    </subcellularLocation>
</comment>
<dbReference type="PANTHER" id="PTHR38483:SF1">
    <property type="entry name" value="ION TRANSPORT DOMAIN-CONTAINING PROTEIN"/>
    <property type="match status" value="1"/>
</dbReference>
<feature type="transmembrane region" description="Helical" evidence="5">
    <location>
        <begin position="136"/>
        <end position="160"/>
    </location>
</feature>
<accession>A0A2A9MAJ5</accession>
<dbReference type="Pfam" id="PF00520">
    <property type="entry name" value="Ion_trans"/>
    <property type="match status" value="1"/>
</dbReference>
<dbReference type="GO" id="GO:0005216">
    <property type="term" value="F:monoatomic ion channel activity"/>
    <property type="evidence" value="ECO:0007669"/>
    <property type="project" value="InterPro"/>
</dbReference>